<reference evidence="2" key="1">
    <citation type="journal article" date="2017" name="Med. Chem. Commun.">
        <title>Nonomuraea sp. ATCC 55076 harbours the largest actinomycete chromosome to date and the kistamicin biosynthetic gene cluster.</title>
        <authorList>
            <person name="Nazari B."/>
            <person name="Forneris C.C."/>
            <person name="Gibson M.I."/>
            <person name="Moon K."/>
            <person name="Schramma K.R."/>
            <person name="Seyedsayamdost M.R."/>
        </authorList>
    </citation>
    <scope>NUCLEOTIDE SEQUENCE [LARGE SCALE GENOMIC DNA]</scope>
    <source>
        <strain evidence="2">ATCC 55076</strain>
    </source>
</reference>
<dbReference type="STRING" id="1909395.BKM31_11725"/>
<organism evidence="1 2">
    <name type="scientific">[Actinomadura] parvosata subsp. kistnae</name>
    <dbReference type="NCBI Taxonomy" id="1909395"/>
    <lineage>
        <taxon>Bacteria</taxon>
        <taxon>Bacillati</taxon>
        <taxon>Actinomycetota</taxon>
        <taxon>Actinomycetes</taxon>
        <taxon>Streptosporangiales</taxon>
        <taxon>Streptosporangiaceae</taxon>
        <taxon>Nonomuraea</taxon>
    </lineage>
</organism>
<protein>
    <recommendedName>
        <fullName evidence="3">ABC transporter domain-containing protein</fullName>
    </recommendedName>
</protein>
<evidence type="ECO:0000313" key="2">
    <source>
        <dbReference type="Proteomes" id="UP000190797"/>
    </source>
</evidence>
<evidence type="ECO:0008006" key="3">
    <source>
        <dbReference type="Google" id="ProtNLM"/>
    </source>
</evidence>
<dbReference type="AlphaFoldDB" id="A0A1U9ZVS0"/>
<evidence type="ECO:0000313" key="1">
    <source>
        <dbReference type="EMBL" id="AQZ62051.1"/>
    </source>
</evidence>
<sequence>MFPVRDTALRAARAAGARARDGLAGLFGRVRLPSARQEQEVRYLSGGNEQKVVLVTRLTMAPLPAGPAEEAVMRLAAGETAE</sequence>
<keyword evidence="2" id="KW-1185">Reference proteome</keyword>
<name>A0A1U9ZVS0_9ACTN</name>
<dbReference type="KEGG" id="noa:BKM31_11725"/>
<dbReference type="RefSeq" id="WP_230466644.1">
    <property type="nucleotide sequence ID" value="NZ_CP017717.1"/>
</dbReference>
<gene>
    <name evidence="1" type="ORF">BKM31_11725</name>
</gene>
<dbReference type="Proteomes" id="UP000190797">
    <property type="component" value="Chromosome"/>
</dbReference>
<accession>A0A1U9ZVS0</accession>
<proteinExistence type="predicted"/>
<dbReference type="EMBL" id="CP017717">
    <property type="protein sequence ID" value="AQZ62051.1"/>
    <property type="molecule type" value="Genomic_DNA"/>
</dbReference>